<gene>
    <name evidence="1" type="ORF">AAX06_07395</name>
</gene>
<dbReference type="Proteomes" id="UP000077465">
    <property type="component" value="Chromosome"/>
</dbReference>
<protein>
    <submittedName>
        <fullName evidence="1">Uncharacterized protein</fullName>
    </submittedName>
</protein>
<sequence>MFIDMNNPIFINQLTDLSKNRFALDTLSNEQFFEFYQTLLSNFNINLGNDWYLIGTDGCHLCDEVYALLSQVGRIRPLPFVHRVDVMNADELVIETLGVVIPILVTPARLLCYPFGAMDIMTLTDPKSTMPV</sequence>
<dbReference type="EMBL" id="CP011376">
    <property type="protein sequence ID" value="AKG08008.1"/>
    <property type="molecule type" value="Genomic_DNA"/>
</dbReference>
<organism evidence="1 2">
    <name type="scientific">Moraxella bovoculi</name>
    <dbReference type="NCBI Taxonomy" id="386891"/>
    <lineage>
        <taxon>Bacteria</taxon>
        <taxon>Pseudomonadati</taxon>
        <taxon>Pseudomonadota</taxon>
        <taxon>Gammaproteobacteria</taxon>
        <taxon>Moraxellales</taxon>
        <taxon>Moraxellaceae</taxon>
        <taxon>Moraxella</taxon>
    </lineage>
</organism>
<accession>A0AAC8PVY6</accession>
<proteinExistence type="predicted"/>
<reference evidence="1 2" key="1">
    <citation type="submission" date="2015-05" db="EMBL/GenBank/DDBJ databases">
        <authorList>
            <person name="Dickey A."/>
            <person name="Clawson M."/>
            <person name="Bono J."/>
            <person name="Loy J.D."/>
        </authorList>
    </citation>
    <scope>NUCLEOTIDE SEQUENCE [LARGE SCALE GENOMIC DNA]</scope>
    <source>
        <strain evidence="1 2">22581</strain>
    </source>
</reference>
<evidence type="ECO:0000313" key="1">
    <source>
        <dbReference type="EMBL" id="AKG08008.1"/>
    </source>
</evidence>
<name>A0AAC8PVY6_9GAMM</name>
<dbReference type="AlphaFoldDB" id="A0AAC8PVY6"/>
<evidence type="ECO:0000313" key="2">
    <source>
        <dbReference type="Proteomes" id="UP000077465"/>
    </source>
</evidence>
<dbReference type="Gene3D" id="3.40.30.10">
    <property type="entry name" value="Glutaredoxin"/>
    <property type="match status" value="1"/>
</dbReference>